<organism evidence="6 7">
    <name type="scientific">Microvirga tunisiensis</name>
    <dbReference type="NCBI Taxonomy" id="2108360"/>
    <lineage>
        <taxon>Bacteria</taxon>
        <taxon>Pseudomonadati</taxon>
        <taxon>Pseudomonadota</taxon>
        <taxon>Alphaproteobacteria</taxon>
        <taxon>Hyphomicrobiales</taxon>
        <taxon>Methylobacteriaceae</taxon>
        <taxon>Microvirga</taxon>
    </lineage>
</organism>
<evidence type="ECO:0000256" key="1">
    <source>
        <dbReference type="ARBA" id="ARBA00023015"/>
    </source>
</evidence>
<dbReference type="Pfam" id="PF00440">
    <property type="entry name" value="TetR_N"/>
    <property type="match status" value="1"/>
</dbReference>
<dbReference type="InterPro" id="IPR050109">
    <property type="entry name" value="HTH-type_TetR-like_transc_reg"/>
</dbReference>
<comment type="caution">
    <text evidence="6">The sequence shown here is derived from an EMBL/GenBank/DDBJ whole genome shotgun (WGS) entry which is preliminary data.</text>
</comment>
<feature type="domain" description="HTH tetR-type" evidence="5">
    <location>
        <begin position="6"/>
        <end position="66"/>
    </location>
</feature>
<dbReference type="RefSeq" id="WP_152712748.1">
    <property type="nucleotide sequence ID" value="NZ_VOSJ01000054.1"/>
</dbReference>
<dbReference type="InterPro" id="IPR015292">
    <property type="entry name" value="Tscrpt_reg_YbiH_C"/>
</dbReference>
<dbReference type="InterPro" id="IPR009057">
    <property type="entry name" value="Homeodomain-like_sf"/>
</dbReference>
<keyword evidence="7" id="KW-1185">Reference proteome</keyword>
<dbReference type="Gene3D" id="1.10.357.10">
    <property type="entry name" value="Tetracycline Repressor, domain 2"/>
    <property type="match status" value="1"/>
</dbReference>
<sequence>MSRASERTREALVEAAAVVFAEKGYEGGSVRDITRRAQANQAAINYHFGGKEGLYREVLRMVFAVLKESDVLDAERLDSLEPTEALRLFVRQMLLPLLKRSVLARYIKILNWEILQRTDIFQDLAMAENASLVTSAERLVRRFLGESASAEEVAVASLWLLHQGFIFVRDYEYLTRPPHNLKVDDSFVERLADFLTRLLASGLAGVRS</sequence>
<dbReference type="PROSITE" id="PS50977">
    <property type="entry name" value="HTH_TETR_2"/>
    <property type="match status" value="1"/>
</dbReference>
<name>A0A5N7MI16_9HYPH</name>
<dbReference type="InterPro" id="IPR023772">
    <property type="entry name" value="DNA-bd_HTH_TetR-type_CS"/>
</dbReference>
<dbReference type="InterPro" id="IPR036271">
    <property type="entry name" value="Tet_transcr_reg_TetR-rel_C_sf"/>
</dbReference>
<evidence type="ECO:0000313" key="7">
    <source>
        <dbReference type="Proteomes" id="UP000403266"/>
    </source>
</evidence>
<gene>
    <name evidence="6" type="ORF">FS320_15470</name>
</gene>
<dbReference type="EMBL" id="VOSK01000054">
    <property type="protein sequence ID" value="MPR26577.1"/>
    <property type="molecule type" value="Genomic_DNA"/>
</dbReference>
<keyword evidence="2 4" id="KW-0238">DNA-binding</keyword>
<evidence type="ECO:0000256" key="3">
    <source>
        <dbReference type="ARBA" id="ARBA00023163"/>
    </source>
</evidence>
<dbReference type="GO" id="GO:0003700">
    <property type="term" value="F:DNA-binding transcription factor activity"/>
    <property type="evidence" value="ECO:0007669"/>
    <property type="project" value="TreeGrafter"/>
</dbReference>
<dbReference type="GO" id="GO:0000976">
    <property type="term" value="F:transcription cis-regulatory region binding"/>
    <property type="evidence" value="ECO:0007669"/>
    <property type="project" value="TreeGrafter"/>
</dbReference>
<feature type="DNA-binding region" description="H-T-H motif" evidence="4">
    <location>
        <begin position="29"/>
        <end position="48"/>
    </location>
</feature>
<dbReference type="Pfam" id="PF09209">
    <property type="entry name" value="CecR_C"/>
    <property type="match status" value="1"/>
</dbReference>
<proteinExistence type="predicted"/>
<dbReference type="OrthoDB" id="2356263at2"/>
<evidence type="ECO:0000313" key="6">
    <source>
        <dbReference type="EMBL" id="MPR26577.1"/>
    </source>
</evidence>
<dbReference type="PROSITE" id="PS01081">
    <property type="entry name" value="HTH_TETR_1"/>
    <property type="match status" value="1"/>
</dbReference>
<keyword evidence="1" id="KW-0805">Transcription regulation</keyword>
<dbReference type="InterPro" id="IPR001647">
    <property type="entry name" value="HTH_TetR"/>
</dbReference>
<dbReference type="Gene3D" id="1.10.10.60">
    <property type="entry name" value="Homeodomain-like"/>
    <property type="match status" value="1"/>
</dbReference>
<dbReference type="PRINTS" id="PR00455">
    <property type="entry name" value="HTHTETR"/>
</dbReference>
<accession>A0A5N7MI16</accession>
<dbReference type="SUPFAM" id="SSF48498">
    <property type="entry name" value="Tetracyclin repressor-like, C-terminal domain"/>
    <property type="match status" value="1"/>
</dbReference>
<evidence type="ECO:0000256" key="4">
    <source>
        <dbReference type="PROSITE-ProRule" id="PRU00335"/>
    </source>
</evidence>
<dbReference type="SUPFAM" id="SSF46689">
    <property type="entry name" value="Homeodomain-like"/>
    <property type="match status" value="1"/>
</dbReference>
<reference evidence="6 7" key="1">
    <citation type="journal article" date="2019" name="Syst. Appl. Microbiol.">
        <title>Microvirga tunisiensis sp. nov., a root nodule symbiotic bacterium isolated from Lupinus micranthus and L. luteus grown in Northern Tunisia.</title>
        <authorList>
            <person name="Msaddak A."/>
            <person name="Rejili M."/>
            <person name="Duran D."/>
            <person name="Mars M."/>
            <person name="Palacios J.M."/>
            <person name="Ruiz-Argueso T."/>
            <person name="Rey L."/>
            <person name="Imperial J."/>
        </authorList>
    </citation>
    <scope>NUCLEOTIDE SEQUENCE [LARGE SCALE GENOMIC DNA]</scope>
    <source>
        <strain evidence="6 7">Lmie10</strain>
    </source>
</reference>
<dbReference type="PANTHER" id="PTHR30055:SF234">
    <property type="entry name" value="HTH-TYPE TRANSCRIPTIONAL REGULATOR BETI"/>
    <property type="match status" value="1"/>
</dbReference>
<dbReference type="Proteomes" id="UP000403266">
    <property type="component" value="Unassembled WGS sequence"/>
</dbReference>
<keyword evidence="3" id="KW-0804">Transcription</keyword>
<evidence type="ECO:0000256" key="2">
    <source>
        <dbReference type="ARBA" id="ARBA00023125"/>
    </source>
</evidence>
<dbReference type="AlphaFoldDB" id="A0A5N7MI16"/>
<evidence type="ECO:0000259" key="5">
    <source>
        <dbReference type="PROSITE" id="PS50977"/>
    </source>
</evidence>
<protein>
    <submittedName>
        <fullName evidence="6">TetR/AcrR family transcriptional regulator</fullName>
    </submittedName>
</protein>
<dbReference type="PANTHER" id="PTHR30055">
    <property type="entry name" value="HTH-TYPE TRANSCRIPTIONAL REGULATOR RUTR"/>
    <property type="match status" value="1"/>
</dbReference>